<reference evidence="3" key="1">
    <citation type="journal article" date="2002" name="Science">
        <title>The draft genome of Ciona intestinalis: insights into chordate and vertebrate origins.</title>
        <authorList>
            <person name="Dehal P."/>
            <person name="Satou Y."/>
            <person name="Campbell R.K."/>
            <person name="Chapman J."/>
            <person name="Degnan B."/>
            <person name="De Tomaso A."/>
            <person name="Davidson B."/>
            <person name="Di Gregorio A."/>
            <person name="Gelpke M."/>
            <person name="Goodstein D.M."/>
            <person name="Harafuji N."/>
            <person name="Hastings K.E."/>
            <person name="Ho I."/>
            <person name="Hotta K."/>
            <person name="Huang W."/>
            <person name="Kawashima T."/>
            <person name="Lemaire P."/>
            <person name="Martinez D."/>
            <person name="Meinertzhagen I.A."/>
            <person name="Necula S."/>
            <person name="Nonaka M."/>
            <person name="Putnam N."/>
            <person name="Rash S."/>
            <person name="Saiga H."/>
            <person name="Satake M."/>
            <person name="Terry A."/>
            <person name="Yamada L."/>
            <person name="Wang H.G."/>
            <person name="Awazu S."/>
            <person name="Azumi K."/>
            <person name="Boore J."/>
            <person name="Branno M."/>
            <person name="Chin-Bow S."/>
            <person name="DeSantis R."/>
            <person name="Doyle S."/>
            <person name="Francino P."/>
            <person name="Keys D.N."/>
            <person name="Haga S."/>
            <person name="Hayashi H."/>
            <person name="Hino K."/>
            <person name="Imai K.S."/>
            <person name="Inaba K."/>
            <person name="Kano S."/>
            <person name="Kobayashi K."/>
            <person name="Kobayashi M."/>
            <person name="Lee B.I."/>
            <person name="Makabe K.W."/>
            <person name="Manohar C."/>
            <person name="Matassi G."/>
            <person name="Medina M."/>
            <person name="Mochizuki Y."/>
            <person name="Mount S."/>
            <person name="Morishita T."/>
            <person name="Miura S."/>
            <person name="Nakayama A."/>
            <person name="Nishizaka S."/>
            <person name="Nomoto H."/>
            <person name="Ohta F."/>
            <person name="Oishi K."/>
            <person name="Rigoutsos I."/>
            <person name="Sano M."/>
            <person name="Sasaki A."/>
            <person name="Sasakura Y."/>
            <person name="Shoguchi E."/>
            <person name="Shin-i T."/>
            <person name="Spagnuolo A."/>
            <person name="Stainier D."/>
            <person name="Suzuki M.M."/>
            <person name="Tassy O."/>
            <person name="Takatori N."/>
            <person name="Tokuoka M."/>
            <person name="Yagi K."/>
            <person name="Yoshizaki F."/>
            <person name="Wada S."/>
            <person name="Zhang C."/>
            <person name="Hyatt P.D."/>
            <person name="Larimer F."/>
            <person name="Detter C."/>
            <person name="Doggett N."/>
            <person name="Glavina T."/>
            <person name="Hawkins T."/>
            <person name="Richardson P."/>
            <person name="Lucas S."/>
            <person name="Kohara Y."/>
            <person name="Levine M."/>
            <person name="Satoh N."/>
            <person name="Rokhsar D.S."/>
        </authorList>
    </citation>
    <scope>NUCLEOTIDE SEQUENCE [LARGE SCALE GENOMIC DNA]</scope>
</reference>
<dbReference type="HOGENOM" id="CLU_583374_0_0_1"/>
<dbReference type="GeneTree" id="ENSGT00660000097072"/>
<name>H2XQ62_CIOIN</name>
<keyword evidence="3" id="KW-1185">Reference proteome</keyword>
<evidence type="ECO:0000256" key="1">
    <source>
        <dbReference type="SAM" id="SignalP"/>
    </source>
</evidence>
<dbReference type="Proteomes" id="UP000008144">
    <property type="component" value="Unassembled WGS sequence"/>
</dbReference>
<protein>
    <recommendedName>
        <fullName evidence="4">Secreted protein</fullName>
    </recommendedName>
</protein>
<sequence>MNKLVILCLIGIYATTGHAQTGFFPPTTAATTVGTSTTTAAIRPGTSPSPPNITTPAPPLSCFQGWKAYTSITGPEIADGSSVGPCPAYATQCDLTEYVNAQPNGTYYIRFGRCSTPATQTTCHDIRMDNSTVGMVINCSVSACNTSNCNVPMASNQSCPKTPSNDVQILPMCTLKQTLNQSFECMGPWFKDAPYNNPGMCKTNLDQMVRCLGGVTANCLSGSCPTILDFIPGVRAVYPTVVAIARSATSLSSALGLIPNISQPIIDMIQNGICPSTLGVVDPNLLLLLSNPIKIGLQQNVCTGEILDDLIKWSVEAAVSMQRATTHGEMCTAMNTFGTHIVTAWHTRCSADRLDNLLRLALTPDLHHLIPKIRIGIHVAIEFMQNLKLPGCPNVPVTPAPVCFNGTVVTYPNGTFISRNGGYIQCQMGVNECGSIRAVNTVAPGHTIHWVTGFCSHTNFRPTCDQVRA</sequence>
<reference evidence="2" key="2">
    <citation type="submission" date="2025-08" db="UniProtKB">
        <authorList>
            <consortium name="Ensembl"/>
        </authorList>
    </citation>
    <scope>IDENTIFICATION</scope>
</reference>
<reference evidence="2" key="3">
    <citation type="submission" date="2025-09" db="UniProtKB">
        <authorList>
            <consortium name="Ensembl"/>
        </authorList>
    </citation>
    <scope>IDENTIFICATION</scope>
</reference>
<proteinExistence type="predicted"/>
<organism evidence="2 3">
    <name type="scientific">Ciona intestinalis</name>
    <name type="common">Transparent sea squirt</name>
    <name type="synonym">Ascidia intestinalis</name>
    <dbReference type="NCBI Taxonomy" id="7719"/>
    <lineage>
        <taxon>Eukaryota</taxon>
        <taxon>Metazoa</taxon>
        <taxon>Chordata</taxon>
        <taxon>Tunicata</taxon>
        <taxon>Ascidiacea</taxon>
        <taxon>Phlebobranchia</taxon>
        <taxon>Cionidae</taxon>
        <taxon>Ciona</taxon>
    </lineage>
</organism>
<keyword evidence="1" id="KW-0732">Signal</keyword>
<accession>H2XQ62</accession>
<dbReference type="AlphaFoldDB" id="H2XQ62"/>
<dbReference type="Ensembl" id="ENSCINT00000036579.1">
    <property type="protein sequence ID" value="ENSCINP00000031796.1"/>
    <property type="gene ID" value="ENSCING00000021598.1"/>
</dbReference>
<evidence type="ECO:0008006" key="4">
    <source>
        <dbReference type="Google" id="ProtNLM"/>
    </source>
</evidence>
<dbReference type="InParanoid" id="H2XQ62"/>
<evidence type="ECO:0000313" key="3">
    <source>
        <dbReference type="Proteomes" id="UP000008144"/>
    </source>
</evidence>
<evidence type="ECO:0000313" key="2">
    <source>
        <dbReference type="Ensembl" id="ENSCINP00000031796.1"/>
    </source>
</evidence>
<feature type="chain" id="PRO_5003577737" description="Secreted protein" evidence="1">
    <location>
        <begin position="20"/>
        <end position="469"/>
    </location>
</feature>
<feature type="signal peptide" evidence="1">
    <location>
        <begin position="1"/>
        <end position="19"/>
    </location>
</feature>